<protein>
    <recommendedName>
        <fullName evidence="2">POTRA domain-containing protein</fullName>
    </recommendedName>
</protein>
<accession>X1RJI8</accession>
<sequence>CQGKRIRKIIIYKTEVFGPTLFDTTRIASTWIEKSLNKMHINTNDRIIRKNLLINEGDTINPFTLADNERVLRELSFIDDARIRVIPVEPGTVDIHVITKDVFSFGFGVEFNDINEGNVEIFNRNIFGIGHEVQANMIFDYDTVPSWGYEGIYRIDNIEGTFINAQVNYKNAFDTEIIELDLSRRFVTPYTKYAGGIKLNSTSTIVPQDTLLTFAPLKFNDQDYWIGRSFLLNPTSRSRFIISGRLINHYIIERPEIAENMKYEYRDLSLYLGSIAFSQQKYYKTNLIYNYGRTEDIPYGSLIEFTGGYED</sequence>
<dbReference type="Gene3D" id="3.10.20.310">
    <property type="entry name" value="membrane protein fhac"/>
    <property type="match status" value="1"/>
</dbReference>
<evidence type="ECO:0000313" key="1">
    <source>
        <dbReference type="EMBL" id="GAI80917.1"/>
    </source>
</evidence>
<gene>
    <name evidence="1" type="ORF">S12H4_19042</name>
</gene>
<proteinExistence type="predicted"/>
<organism evidence="1">
    <name type="scientific">marine sediment metagenome</name>
    <dbReference type="NCBI Taxonomy" id="412755"/>
    <lineage>
        <taxon>unclassified sequences</taxon>
        <taxon>metagenomes</taxon>
        <taxon>ecological metagenomes</taxon>
    </lineage>
</organism>
<feature type="non-terminal residue" evidence="1">
    <location>
        <position position="311"/>
    </location>
</feature>
<comment type="caution">
    <text evidence="1">The sequence shown here is derived from an EMBL/GenBank/DDBJ whole genome shotgun (WGS) entry which is preliminary data.</text>
</comment>
<name>X1RJI8_9ZZZZ</name>
<feature type="non-terminal residue" evidence="1">
    <location>
        <position position="1"/>
    </location>
</feature>
<dbReference type="AlphaFoldDB" id="X1RJI8"/>
<evidence type="ECO:0008006" key="2">
    <source>
        <dbReference type="Google" id="ProtNLM"/>
    </source>
</evidence>
<dbReference type="EMBL" id="BARW01009475">
    <property type="protein sequence ID" value="GAI80917.1"/>
    <property type="molecule type" value="Genomic_DNA"/>
</dbReference>
<reference evidence="1" key="1">
    <citation type="journal article" date="2014" name="Front. Microbiol.">
        <title>High frequency of phylogenetically diverse reductive dehalogenase-homologous genes in deep subseafloor sedimentary metagenomes.</title>
        <authorList>
            <person name="Kawai M."/>
            <person name="Futagami T."/>
            <person name="Toyoda A."/>
            <person name="Takaki Y."/>
            <person name="Nishi S."/>
            <person name="Hori S."/>
            <person name="Arai W."/>
            <person name="Tsubouchi T."/>
            <person name="Morono Y."/>
            <person name="Uchiyama I."/>
            <person name="Ito T."/>
            <person name="Fujiyama A."/>
            <person name="Inagaki F."/>
            <person name="Takami H."/>
        </authorList>
    </citation>
    <scope>NUCLEOTIDE SEQUENCE</scope>
    <source>
        <strain evidence="1">Expedition CK06-06</strain>
    </source>
</reference>